<evidence type="ECO:0000313" key="1">
    <source>
        <dbReference type="EMBL" id="KAF1937552.1"/>
    </source>
</evidence>
<dbReference type="AlphaFoldDB" id="A0A6A5SC73"/>
<dbReference type="Proteomes" id="UP000800038">
    <property type="component" value="Unassembled WGS sequence"/>
</dbReference>
<organism evidence="1 2">
    <name type="scientific">Clathrospora elynae</name>
    <dbReference type="NCBI Taxonomy" id="706981"/>
    <lineage>
        <taxon>Eukaryota</taxon>
        <taxon>Fungi</taxon>
        <taxon>Dikarya</taxon>
        <taxon>Ascomycota</taxon>
        <taxon>Pezizomycotina</taxon>
        <taxon>Dothideomycetes</taxon>
        <taxon>Pleosporomycetidae</taxon>
        <taxon>Pleosporales</taxon>
        <taxon>Diademaceae</taxon>
        <taxon>Clathrospora</taxon>
    </lineage>
</organism>
<name>A0A6A5SC73_9PLEO</name>
<keyword evidence="2" id="KW-1185">Reference proteome</keyword>
<protein>
    <submittedName>
        <fullName evidence="1">Uncharacterized protein</fullName>
    </submittedName>
</protein>
<reference evidence="1" key="1">
    <citation type="journal article" date="2020" name="Stud. Mycol.">
        <title>101 Dothideomycetes genomes: a test case for predicting lifestyles and emergence of pathogens.</title>
        <authorList>
            <person name="Haridas S."/>
            <person name="Albert R."/>
            <person name="Binder M."/>
            <person name="Bloem J."/>
            <person name="Labutti K."/>
            <person name="Salamov A."/>
            <person name="Andreopoulos B."/>
            <person name="Baker S."/>
            <person name="Barry K."/>
            <person name="Bills G."/>
            <person name="Bluhm B."/>
            <person name="Cannon C."/>
            <person name="Castanera R."/>
            <person name="Culley D."/>
            <person name="Daum C."/>
            <person name="Ezra D."/>
            <person name="Gonzalez J."/>
            <person name="Henrissat B."/>
            <person name="Kuo A."/>
            <person name="Liang C."/>
            <person name="Lipzen A."/>
            <person name="Lutzoni F."/>
            <person name="Magnuson J."/>
            <person name="Mondo S."/>
            <person name="Nolan M."/>
            <person name="Ohm R."/>
            <person name="Pangilinan J."/>
            <person name="Park H.-J."/>
            <person name="Ramirez L."/>
            <person name="Alfaro M."/>
            <person name="Sun H."/>
            <person name="Tritt A."/>
            <person name="Yoshinaga Y."/>
            <person name="Zwiers L.-H."/>
            <person name="Turgeon B."/>
            <person name="Goodwin S."/>
            <person name="Spatafora J."/>
            <person name="Crous P."/>
            <person name="Grigoriev I."/>
        </authorList>
    </citation>
    <scope>NUCLEOTIDE SEQUENCE</scope>
    <source>
        <strain evidence="1">CBS 161.51</strain>
    </source>
</reference>
<sequence length="242" mass="27657">MKLRTISYSILASEYEATKAIPNSSSPSSRSQRFCIAQHHHAEILSVDPGTKTFKHEAPPWTAHHVINIPSFLYEDLMHCHSAWYTCVRLHHSIPTDVVETCRSTKPGKQLGPLLNGTKKRFIRLDQMSPKDFASLDLQRRRYQDLHDYARAKEQERDMVMPLVLNPWDETMDPGKEFRVFVPPPLCFDVAMQEHGGVQLVELYPFGAISECRACLFNCVLDGRVLYGLEVAQFIVTVEEKA</sequence>
<dbReference type="EMBL" id="ML976134">
    <property type="protein sequence ID" value="KAF1937552.1"/>
    <property type="molecule type" value="Genomic_DNA"/>
</dbReference>
<accession>A0A6A5SC73</accession>
<evidence type="ECO:0000313" key="2">
    <source>
        <dbReference type="Proteomes" id="UP000800038"/>
    </source>
</evidence>
<gene>
    <name evidence="1" type="ORF">EJ02DRAFT_505929</name>
</gene>
<dbReference type="OrthoDB" id="360540at2759"/>
<proteinExistence type="predicted"/>